<evidence type="ECO:0000313" key="4">
    <source>
        <dbReference type="Proteomes" id="UP000517916"/>
    </source>
</evidence>
<dbReference type="SUPFAM" id="SSF53955">
    <property type="entry name" value="Lysozyme-like"/>
    <property type="match status" value="1"/>
</dbReference>
<proteinExistence type="predicted"/>
<name>A0ABR6BH24_9PSEU</name>
<evidence type="ECO:0000313" key="3">
    <source>
        <dbReference type="EMBL" id="MBA8925942.1"/>
    </source>
</evidence>
<protein>
    <submittedName>
        <fullName evidence="3">Phage-related protein</fullName>
    </submittedName>
</protein>
<organism evidence="3 4">
    <name type="scientific">Kutzneria viridogrisea</name>
    <dbReference type="NCBI Taxonomy" id="47990"/>
    <lineage>
        <taxon>Bacteria</taxon>
        <taxon>Bacillati</taxon>
        <taxon>Actinomycetota</taxon>
        <taxon>Actinomycetes</taxon>
        <taxon>Pseudonocardiales</taxon>
        <taxon>Pseudonocardiaceae</taxon>
        <taxon>Kutzneria</taxon>
    </lineage>
</organism>
<sequence length="1379" mass="142999">MAYEAGTAYISVIPSLKGFQNKIDSELKGIRAEVLVPIKPELDPAAKQKTQREGAQAGGAFADAFKARVSAALRSLPKVDITAESSDADRKVAEVRAALEDLSQQRVGIDIEEASALAKISALQAELKAVAQADNRVSVQIDTAAAMSTLDGLHDDIVKALEPISAPAGERSAGAWAEAVRTRITAAINALPDIEIHANSSQAEVAIAGIRQRLDALSSKRVGVDVDEGTALAELEQLRVALADINAQHPSVQVRADTAAAMAQLALVKEEVDKLNGRSAEIDVSDQGTAAQATEGISLLRGGLLALAPTALPISAALVPAIAGVGTAAVSAVAGVAVLKLGLDGISDALTAFDQADTASSSNASKNAQQVASAERSLAQARASAADQAISAAERVDTALQQQRSAEQSLADAQRQALRAQQDLTTARQAAARNLQDLQLASIQADLDQRSATLQLAQAQQTLAAVRANPSAAPGQLDQAQLALDQAQLAAQRSAIQKSRAGEDLVTAQQQGVEGSPGVVSAQDAVLRSNEQVSNAQQGVANAARAVTDAYRAQAAAARQAADSILSAQEAVANAQNADAAAVDKVSQAMAKLTPAGQSFVLFLREVKPLFDSIGQAAQTALLPGIQAGIQAFLPVVPVIRDVVSQIAAVVGDLVRQLGEALASPFWTGFVKTIGSAIVPALKIMAEVFGNFAMGAANVFVALLPLANAFAQAILQVSQRFLAWTQSPALGQFVDYVTRSVAVVWPLFESIGNAVLGILPPLAELGLSLLRVLAPVVEKLLPPLVQLVGVVGTALARALDACAGPLGDLAGVLGDVLTQAIQAVAPLIEGPLLDVFRIFVNEGLKPWLQLLGSLIKEILPPFLSLIPLFVPLIKMVGESFAQILPPLMDVARELAEALIPVIVDLVPIIKPLLESLVTIFDATLKYSVVPLLVDIVIPAIKLLADGITFLVKNVVGPMMRAYGEYSQAAYDYVIKPVYDSLSTGIDGVGKAFDSAVKFIKDVWGTLEKAIGTPIKAAIDFAYNEGLVPFWNRIAVLVNAPQLLKVDTSSIPHFAGGGVLAGFAPGHDVVPALLSPGEAVIVPGAVRALGADTIHALNAAYSRPGGASSVGVQRFASGGIVDSLLGIAGIGDAAQYLTGKDAFKSKFGDSGFVDMIATLPTLLFKAIGDYVSSQIANLGGLLSGGSASSGSADLDQWIAQAILIAGVPASWSAGLHTLIMRESGGNPRAINLWDSNAIAGHPSQGLMQTIPATFEAYRDKSLPDDILNPVANVVAGIHYIQARYGDISRVQQANASLPPLGYDSGGWLPPGYSTVFNGTGRPEPVFTQQQFSAITSGAAGGGEFTGTLYLDSGELLGVVRGEIQQAQQATATAIAQRSRG</sequence>
<dbReference type="Gene3D" id="1.10.530.10">
    <property type="match status" value="1"/>
</dbReference>
<feature type="domain" description="Transglycosylase SLT" evidence="2">
    <location>
        <begin position="1209"/>
        <end position="1292"/>
    </location>
</feature>
<evidence type="ECO:0000259" key="2">
    <source>
        <dbReference type="Pfam" id="PF01464"/>
    </source>
</evidence>
<gene>
    <name evidence="3" type="ORF">BC739_003141</name>
</gene>
<dbReference type="InterPro" id="IPR008258">
    <property type="entry name" value="Transglycosylase_SLT_dom_1"/>
</dbReference>
<feature type="coiled-coil region" evidence="1">
    <location>
        <begin position="396"/>
        <end position="430"/>
    </location>
</feature>
<dbReference type="CDD" id="cd13402">
    <property type="entry name" value="LT_TF-like"/>
    <property type="match status" value="1"/>
</dbReference>
<keyword evidence="1" id="KW-0175">Coiled coil</keyword>
<dbReference type="Pfam" id="PF01464">
    <property type="entry name" value="SLT"/>
    <property type="match status" value="1"/>
</dbReference>
<keyword evidence="4" id="KW-1185">Reference proteome</keyword>
<reference evidence="3 4" key="1">
    <citation type="submission" date="2020-08" db="EMBL/GenBank/DDBJ databases">
        <title>Genomic Encyclopedia of Archaeal and Bacterial Type Strains, Phase II (KMG-II): from individual species to whole genera.</title>
        <authorList>
            <person name="Goeker M."/>
        </authorList>
    </citation>
    <scope>NUCLEOTIDE SEQUENCE [LARGE SCALE GENOMIC DNA]</scope>
    <source>
        <strain evidence="3 4">DSM 43850</strain>
    </source>
</reference>
<accession>A0ABR6BH24</accession>
<dbReference type="InterPro" id="IPR023346">
    <property type="entry name" value="Lysozyme-like_dom_sf"/>
</dbReference>
<dbReference type="RefSeq" id="WP_182837557.1">
    <property type="nucleotide sequence ID" value="NZ_BAAABQ010000059.1"/>
</dbReference>
<evidence type="ECO:0000256" key="1">
    <source>
        <dbReference type="SAM" id="Coils"/>
    </source>
</evidence>
<comment type="caution">
    <text evidence="3">The sequence shown here is derived from an EMBL/GenBank/DDBJ whole genome shotgun (WGS) entry which is preliminary data.</text>
</comment>
<dbReference type="EMBL" id="JACJID010000002">
    <property type="protein sequence ID" value="MBA8925942.1"/>
    <property type="molecule type" value="Genomic_DNA"/>
</dbReference>
<dbReference type="Proteomes" id="UP000517916">
    <property type="component" value="Unassembled WGS sequence"/>
</dbReference>